<dbReference type="PANTHER" id="PTHR11161">
    <property type="entry name" value="O-ACYLTRANSFERASE"/>
    <property type="match status" value="1"/>
</dbReference>
<dbReference type="OrthoDB" id="10265389at2759"/>
<feature type="transmembrane region" description="Helical" evidence="1">
    <location>
        <begin position="64"/>
        <end position="81"/>
    </location>
</feature>
<evidence type="ECO:0000313" key="3">
    <source>
        <dbReference type="Proteomes" id="UP001153714"/>
    </source>
</evidence>
<reference evidence="2" key="2">
    <citation type="submission" date="2022-10" db="EMBL/GenBank/DDBJ databases">
        <authorList>
            <consortium name="ENA_rothamsted_submissions"/>
            <consortium name="culmorum"/>
            <person name="King R."/>
        </authorList>
    </citation>
    <scope>NUCLEOTIDE SEQUENCE</scope>
</reference>
<dbReference type="PANTHER" id="PTHR11161:SF22">
    <property type="entry name" value="ACYLTRANSFERASE 3 DOMAIN-CONTAINING PROTEIN-RELATED"/>
    <property type="match status" value="1"/>
</dbReference>
<protein>
    <recommendedName>
        <fullName evidence="4">Acyltransferase 3 domain-containing protein</fullName>
    </recommendedName>
</protein>
<keyword evidence="1" id="KW-0812">Transmembrane</keyword>
<feature type="transmembrane region" description="Helical" evidence="1">
    <location>
        <begin position="93"/>
        <end position="115"/>
    </location>
</feature>
<keyword evidence="3" id="KW-1185">Reference proteome</keyword>
<gene>
    <name evidence="2" type="ORF">DIATSA_LOCUS13157</name>
</gene>
<reference evidence="2" key="1">
    <citation type="submission" date="2021-12" db="EMBL/GenBank/DDBJ databases">
        <authorList>
            <person name="King R."/>
        </authorList>
    </citation>
    <scope>NUCLEOTIDE SEQUENCE</scope>
</reference>
<evidence type="ECO:0000313" key="2">
    <source>
        <dbReference type="EMBL" id="CAG9795926.1"/>
    </source>
</evidence>
<feature type="transmembrane region" description="Helical" evidence="1">
    <location>
        <begin position="21"/>
        <end position="44"/>
    </location>
</feature>
<name>A0A9N9WI11_9NEOP</name>
<dbReference type="AlphaFoldDB" id="A0A9N9WI11"/>
<keyword evidence="1" id="KW-0472">Membrane</keyword>
<evidence type="ECO:0008006" key="4">
    <source>
        <dbReference type="Google" id="ProtNLM"/>
    </source>
</evidence>
<dbReference type="Proteomes" id="UP001153714">
    <property type="component" value="Chromosome 8"/>
</dbReference>
<sequence>MFAGSKILTLLYLPSWMNLAGYWFNLAFHLSLTLGSAVVLPGVMFLRSSPPEWVSALYAALDRPLVAICFSVFMLGCFVKCKSGLRDFFEWRGFHFLGRLSYCVFVLHFIVLRLILAGNTQLNHASIYSLITLLISVSVLSYIVAIPICLLVELPAIELWRACTQFERKPPVVQQPQSFVVKPLDLVANIRRRQDV</sequence>
<dbReference type="InterPro" id="IPR052728">
    <property type="entry name" value="O2_lipid_transport_reg"/>
</dbReference>
<keyword evidence="1" id="KW-1133">Transmembrane helix</keyword>
<dbReference type="EMBL" id="OU893339">
    <property type="protein sequence ID" value="CAG9795926.1"/>
    <property type="molecule type" value="Genomic_DNA"/>
</dbReference>
<feature type="transmembrane region" description="Helical" evidence="1">
    <location>
        <begin position="127"/>
        <end position="152"/>
    </location>
</feature>
<proteinExistence type="predicted"/>
<evidence type="ECO:0000256" key="1">
    <source>
        <dbReference type="SAM" id="Phobius"/>
    </source>
</evidence>
<accession>A0A9N9WI11</accession>
<organism evidence="2 3">
    <name type="scientific">Diatraea saccharalis</name>
    <name type="common">sugarcane borer</name>
    <dbReference type="NCBI Taxonomy" id="40085"/>
    <lineage>
        <taxon>Eukaryota</taxon>
        <taxon>Metazoa</taxon>
        <taxon>Ecdysozoa</taxon>
        <taxon>Arthropoda</taxon>
        <taxon>Hexapoda</taxon>
        <taxon>Insecta</taxon>
        <taxon>Pterygota</taxon>
        <taxon>Neoptera</taxon>
        <taxon>Endopterygota</taxon>
        <taxon>Lepidoptera</taxon>
        <taxon>Glossata</taxon>
        <taxon>Ditrysia</taxon>
        <taxon>Pyraloidea</taxon>
        <taxon>Crambidae</taxon>
        <taxon>Crambinae</taxon>
        <taxon>Diatraea</taxon>
    </lineage>
</organism>